<dbReference type="EMBL" id="LT607756">
    <property type="protein sequence ID" value="SCG84620.1"/>
    <property type="molecule type" value="Genomic_DNA"/>
</dbReference>
<protein>
    <submittedName>
        <fullName evidence="7">Putative ABC transporter ATP-binding protein YbhF</fullName>
    </submittedName>
</protein>
<dbReference type="SUPFAM" id="SSF52540">
    <property type="entry name" value="P-loop containing nucleoside triphosphate hydrolases"/>
    <property type="match status" value="1"/>
</dbReference>
<evidence type="ECO:0000256" key="3">
    <source>
        <dbReference type="ARBA" id="ARBA00022741"/>
    </source>
</evidence>
<evidence type="ECO:0000256" key="4">
    <source>
        <dbReference type="ARBA" id="ARBA00022840"/>
    </source>
</evidence>
<evidence type="ECO:0000256" key="1">
    <source>
        <dbReference type="ARBA" id="ARBA00004413"/>
    </source>
</evidence>
<dbReference type="PANTHER" id="PTHR42711:SF18">
    <property type="entry name" value="ABC TRANSPORTER, ATP-BINDING PROTEIN"/>
    <property type="match status" value="1"/>
</dbReference>
<evidence type="ECO:0000256" key="2">
    <source>
        <dbReference type="ARBA" id="ARBA00022448"/>
    </source>
</evidence>
<dbReference type="GeneID" id="30410896"/>
<dbReference type="Pfam" id="PF00005">
    <property type="entry name" value="ABC_tran"/>
    <property type="match status" value="1"/>
</dbReference>
<dbReference type="GO" id="GO:0005886">
    <property type="term" value="C:plasma membrane"/>
    <property type="evidence" value="ECO:0007669"/>
    <property type="project" value="UniProtKB-SubCell"/>
</dbReference>
<dbReference type="InterPro" id="IPR050763">
    <property type="entry name" value="ABC_transporter_ATP-binding"/>
</dbReference>
<evidence type="ECO:0000256" key="5">
    <source>
        <dbReference type="ARBA" id="ARBA00049985"/>
    </source>
</evidence>
<dbReference type="InterPro" id="IPR027417">
    <property type="entry name" value="P-loop_NTPase"/>
</dbReference>
<dbReference type="NCBIfam" id="TIGR01188">
    <property type="entry name" value="drrA"/>
    <property type="match status" value="1"/>
</dbReference>
<dbReference type="Pfam" id="PF13732">
    <property type="entry name" value="DrrA1-3_C"/>
    <property type="match status" value="1"/>
</dbReference>
<accession>A0A1D3KZD8</accession>
<keyword evidence="8" id="KW-1185">Reference proteome</keyword>
<dbReference type="InterPro" id="IPR025302">
    <property type="entry name" value="DrrA1/2-like_C"/>
</dbReference>
<dbReference type="InterPro" id="IPR003593">
    <property type="entry name" value="AAA+_ATPase"/>
</dbReference>
<dbReference type="Proteomes" id="UP000094707">
    <property type="component" value="Chromosome I"/>
</dbReference>
<evidence type="ECO:0000313" key="8">
    <source>
        <dbReference type="Proteomes" id="UP000094707"/>
    </source>
</evidence>
<dbReference type="GO" id="GO:0043215">
    <property type="term" value="P:daunorubicin transport"/>
    <property type="evidence" value="ECO:0007669"/>
    <property type="project" value="InterPro"/>
</dbReference>
<dbReference type="InterPro" id="IPR003439">
    <property type="entry name" value="ABC_transporter-like_ATP-bd"/>
</dbReference>
<dbReference type="Gene3D" id="3.40.50.300">
    <property type="entry name" value="P-loop containing nucleotide triphosphate hydrolases"/>
    <property type="match status" value="1"/>
</dbReference>
<dbReference type="PROSITE" id="PS00211">
    <property type="entry name" value="ABC_TRANSPORTER_1"/>
    <property type="match status" value="1"/>
</dbReference>
<gene>
    <name evidence="7" type="primary">ybhF1</name>
    <name evidence="7" type="ORF">MCBB_0031</name>
</gene>
<proteinExistence type="inferred from homology"/>
<dbReference type="KEGG" id="mcub:MCBB_0031"/>
<feature type="domain" description="ABC transporter" evidence="6">
    <location>
        <begin position="5"/>
        <end position="235"/>
    </location>
</feature>
<evidence type="ECO:0000259" key="6">
    <source>
        <dbReference type="PROSITE" id="PS50893"/>
    </source>
</evidence>
<dbReference type="PATRIC" id="fig|129848.4.peg.33"/>
<dbReference type="GO" id="GO:0016887">
    <property type="term" value="F:ATP hydrolysis activity"/>
    <property type="evidence" value="ECO:0007669"/>
    <property type="project" value="InterPro"/>
</dbReference>
<dbReference type="RefSeq" id="WP_071905707.1">
    <property type="nucleotide sequence ID" value="NZ_LT607756.1"/>
</dbReference>
<organism evidence="7 8">
    <name type="scientific">Methanobacterium congolense</name>
    <dbReference type="NCBI Taxonomy" id="118062"/>
    <lineage>
        <taxon>Archaea</taxon>
        <taxon>Methanobacteriati</taxon>
        <taxon>Methanobacteriota</taxon>
        <taxon>Methanomada group</taxon>
        <taxon>Methanobacteria</taxon>
        <taxon>Methanobacteriales</taxon>
        <taxon>Methanobacteriaceae</taxon>
        <taxon>Methanobacterium</taxon>
    </lineage>
</organism>
<dbReference type="PROSITE" id="PS50893">
    <property type="entry name" value="ABC_TRANSPORTER_2"/>
    <property type="match status" value="1"/>
</dbReference>
<comment type="subcellular location">
    <subcellularLocation>
        <location evidence="1">Cell membrane</location>
        <topology evidence="1">Peripheral membrane protein</topology>
        <orientation evidence="1">Cytoplasmic side</orientation>
    </subcellularLocation>
</comment>
<dbReference type="PANTHER" id="PTHR42711">
    <property type="entry name" value="ABC TRANSPORTER ATP-BINDING PROTEIN"/>
    <property type="match status" value="1"/>
</dbReference>
<dbReference type="GO" id="GO:1900753">
    <property type="term" value="P:doxorubicin transport"/>
    <property type="evidence" value="ECO:0007669"/>
    <property type="project" value="InterPro"/>
</dbReference>
<dbReference type="AlphaFoldDB" id="A0A1D3KZD8"/>
<dbReference type="OrthoDB" id="31298at2157"/>
<name>A0A1D3KZD8_9EURY</name>
<sequence>MKYAIETFDLTKRYKDFLAVDALNLKVKDKSIFGFLGPNGAGKTTTIKMLNCLIQPTSGTAQVSGYDVVKNPNEVRQKIGMVPQLVSLYGDLTVRENVEMCADYYGIDEDIKEDRIVDLMELVDIKYAEKKLVKQLSGGQKQKVSVVASLVHQPDILFLDEPTIGLDPTTKRVLWDLIEELNNKGHTIILCSHDMYEVEMLCDNVGIINAGKLAAFDTPQGLKDTMMREKDAEGDANISQIMKDLESESSMKETDSFGKLKEAMSTYEKENTREISVMMSNLSPEIMKTIEELPYVFEMYKDHSERVTLSISKTDDSITDLIATIIEHGGKITSIHTKDPSLEDVFMSVTSKKMEGE</sequence>
<keyword evidence="4 7" id="KW-0067">ATP-binding</keyword>
<dbReference type="GO" id="GO:0005524">
    <property type="term" value="F:ATP binding"/>
    <property type="evidence" value="ECO:0007669"/>
    <property type="project" value="UniProtKB-KW"/>
</dbReference>
<evidence type="ECO:0000313" key="7">
    <source>
        <dbReference type="EMBL" id="SCG84620.1"/>
    </source>
</evidence>
<dbReference type="SMART" id="SM00382">
    <property type="entry name" value="AAA"/>
    <property type="match status" value="1"/>
</dbReference>
<dbReference type="STRING" id="118062.MCBB_0031"/>
<keyword evidence="3" id="KW-0547">Nucleotide-binding</keyword>
<dbReference type="InterPro" id="IPR017871">
    <property type="entry name" value="ABC_transporter-like_CS"/>
</dbReference>
<dbReference type="InterPro" id="IPR005894">
    <property type="entry name" value="DrrA"/>
</dbReference>
<keyword evidence="2" id="KW-0813">Transport</keyword>
<reference evidence="7 8" key="1">
    <citation type="submission" date="2016-08" db="EMBL/GenBank/DDBJ databases">
        <authorList>
            <person name="Seilhamer J.J."/>
        </authorList>
    </citation>
    <scope>NUCLEOTIDE SEQUENCE [LARGE SCALE GENOMIC DNA]</scope>
    <source>
        <strain evidence="7">Buetzberg</strain>
    </source>
</reference>
<comment type="similarity">
    <text evidence="5">Belongs to the ABC transporter superfamily. Drug exporter-1 (DrugE1) (TC 3.A.1.105) family.</text>
</comment>